<dbReference type="InterPro" id="IPR016162">
    <property type="entry name" value="Ald_DH_N"/>
</dbReference>
<dbReference type="EMBL" id="JABEXW010000341">
    <property type="protein sequence ID" value="KAF4965565.1"/>
    <property type="molecule type" value="Genomic_DNA"/>
</dbReference>
<dbReference type="GO" id="GO:0009450">
    <property type="term" value="P:gamma-aminobutyric acid catabolic process"/>
    <property type="evidence" value="ECO:0007669"/>
    <property type="project" value="TreeGrafter"/>
</dbReference>
<organism evidence="3 4">
    <name type="scientific">Fusarium sarcochroum</name>
    <dbReference type="NCBI Taxonomy" id="1208366"/>
    <lineage>
        <taxon>Eukaryota</taxon>
        <taxon>Fungi</taxon>
        <taxon>Dikarya</taxon>
        <taxon>Ascomycota</taxon>
        <taxon>Pezizomycotina</taxon>
        <taxon>Sordariomycetes</taxon>
        <taxon>Hypocreomycetidae</taxon>
        <taxon>Hypocreales</taxon>
        <taxon>Nectriaceae</taxon>
        <taxon>Fusarium</taxon>
        <taxon>Fusarium lateritium species complex</taxon>
    </lineage>
</organism>
<dbReference type="InterPro" id="IPR015590">
    <property type="entry name" value="Aldehyde_DH_dom"/>
</dbReference>
<dbReference type="PANTHER" id="PTHR43353:SF6">
    <property type="entry name" value="CYTOPLASMIC ALDEHYDE DEHYDROGENASE (EUROFUNG)"/>
    <property type="match status" value="1"/>
</dbReference>
<keyword evidence="4" id="KW-1185">Reference proteome</keyword>
<evidence type="ECO:0000313" key="4">
    <source>
        <dbReference type="Proteomes" id="UP000622797"/>
    </source>
</evidence>
<dbReference type="InterPro" id="IPR016163">
    <property type="entry name" value="Ald_DH_C"/>
</dbReference>
<dbReference type="Gene3D" id="3.40.605.10">
    <property type="entry name" value="Aldehyde Dehydrogenase, Chain A, domain 1"/>
    <property type="match status" value="1"/>
</dbReference>
<proteinExistence type="predicted"/>
<evidence type="ECO:0000259" key="2">
    <source>
        <dbReference type="Pfam" id="PF00171"/>
    </source>
</evidence>
<protein>
    <recommendedName>
        <fullName evidence="2">Aldehyde dehydrogenase domain-containing protein</fullName>
    </recommendedName>
</protein>
<sequence length="353" mass="38060">MKSEIHCSDEWASINIDTSIKLIEECAHLLTSRALSGIIPHTESEGSYGFVFTRPLGVILGIAPWNAPLFLGLRAVIAPLAMGDTVILKGSELSPRTHYFIAGLFAHAEFPRGVVNFILHRPQDAPDIFGHLIRDPAVRKVNFTGSTQVGRIIAQQAGQALKPVLLELGGKNCSIVLRDADLAQAAEAVLVGATLNMYRLVGSKSTERVLALISDAESKASPIQSSINTHDICGLHVVPITVLEDINDSMDFFRTESFGPCLGITTVSDKSEAVNIVNSSEYGLSAAIWTRNHYEALQMARQLQVGAVHINASTVHDEPTLPHGGTKSSGFGRFGAEWGLEEFVESQTVILNA</sequence>
<evidence type="ECO:0000313" key="3">
    <source>
        <dbReference type="EMBL" id="KAF4965565.1"/>
    </source>
</evidence>
<accession>A0A8H4TWP9</accession>
<dbReference type="OrthoDB" id="310895at2759"/>
<reference evidence="3" key="1">
    <citation type="journal article" date="2020" name="BMC Genomics">
        <title>Correction to: Identification and distribution of gene clusters required for synthesis of sphingolipid metabolism inhibitors in diverse species of the filamentous fungus Fusarium.</title>
        <authorList>
            <person name="Kim H.S."/>
            <person name="Lohmar J.M."/>
            <person name="Busman M."/>
            <person name="Brown D.W."/>
            <person name="Naumann T.A."/>
            <person name="Divon H.H."/>
            <person name="Lysoe E."/>
            <person name="Uhlig S."/>
            <person name="Proctor R.H."/>
        </authorList>
    </citation>
    <scope>NUCLEOTIDE SEQUENCE</scope>
    <source>
        <strain evidence="3">NRRL 20472</strain>
    </source>
</reference>
<dbReference type="SUPFAM" id="SSF53720">
    <property type="entry name" value="ALDH-like"/>
    <property type="match status" value="1"/>
</dbReference>
<dbReference type="Gene3D" id="3.40.309.10">
    <property type="entry name" value="Aldehyde Dehydrogenase, Chain A, domain 2"/>
    <property type="match status" value="1"/>
</dbReference>
<dbReference type="GO" id="GO:0004777">
    <property type="term" value="F:succinate-semialdehyde dehydrogenase (NAD+) activity"/>
    <property type="evidence" value="ECO:0007669"/>
    <property type="project" value="TreeGrafter"/>
</dbReference>
<dbReference type="InterPro" id="IPR050740">
    <property type="entry name" value="Aldehyde_DH_Superfamily"/>
</dbReference>
<gene>
    <name evidence="3" type="ORF">FSARC_6650</name>
</gene>
<reference evidence="3" key="2">
    <citation type="submission" date="2020-05" db="EMBL/GenBank/DDBJ databases">
        <authorList>
            <person name="Kim H.-S."/>
            <person name="Proctor R.H."/>
            <person name="Brown D.W."/>
        </authorList>
    </citation>
    <scope>NUCLEOTIDE SEQUENCE</scope>
    <source>
        <strain evidence="3">NRRL 20472</strain>
    </source>
</reference>
<feature type="domain" description="Aldehyde dehydrogenase" evidence="2">
    <location>
        <begin position="202"/>
        <end position="349"/>
    </location>
</feature>
<feature type="domain" description="Aldehyde dehydrogenase" evidence="2">
    <location>
        <begin position="12"/>
        <end position="196"/>
    </location>
</feature>
<keyword evidence="1" id="KW-0560">Oxidoreductase</keyword>
<dbReference type="AlphaFoldDB" id="A0A8H4TWP9"/>
<evidence type="ECO:0000256" key="1">
    <source>
        <dbReference type="ARBA" id="ARBA00023002"/>
    </source>
</evidence>
<dbReference type="PANTHER" id="PTHR43353">
    <property type="entry name" value="SUCCINATE-SEMIALDEHYDE DEHYDROGENASE, MITOCHONDRIAL"/>
    <property type="match status" value="1"/>
</dbReference>
<name>A0A8H4TWP9_9HYPO</name>
<comment type="caution">
    <text evidence="3">The sequence shown here is derived from an EMBL/GenBank/DDBJ whole genome shotgun (WGS) entry which is preliminary data.</text>
</comment>
<dbReference type="Pfam" id="PF00171">
    <property type="entry name" value="Aldedh"/>
    <property type="match status" value="2"/>
</dbReference>
<dbReference type="InterPro" id="IPR016161">
    <property type="entry name" value="Ald_DH/histidinol_DH"/>
</dbReference>
<dbReference type="Proteomes" id="UP000622797">
    <property type="component" value="Unassembled WGS sequence"/>
</dbReference>